<evidence type="ECO:0000313" key="2">
    <source>
        <dbReference type="Proteomes" id="UP000095563"/>
    </source>
</evidence>
<organism evidence="1 2">
    <name type="scientific">Clostridium baratii</name>
    <dbReference type="NCBI Taxonomy" id="1561"/>
    <lineage>
        <taxon>Bacteria</taxon>
        <taxon>Bacillati</taxon>
        <taxon>Bacillota</taxon>
        <taxon>Clostridia</taxon>
        <taxon>Eubacteriales</taxon>
        <taxon>Clostridiaceae</taxon>
        <taxon>Clostridium</taxon>
    </lineage>
</organism>
<accession>A0A174RY58</accession>
<gene>
    <name evidence="1" type="ORF">ERS852568_01105</name>
</gene>
<proteinExistence type="predicted"/>
<reference evidence="1 2" key="1">
    <citation type="submission" date="2015-09" db="EMBL/GenBank/DDBJ databases">
        <authorList>
            <consortium name="Pathogen Informatics"/>
        </authorList>
    </citation>
    <scope>NUCLEOTIDE SEQUENCE [LARGE SCALE GENOMIC DNA]</scope>
    <source>
        <strain evidence="1 2">2789STDY5834956</strain>
    </source>
</reference>
<name>A0A174RY58_9CLOT</name>
<dbReference type="EMBL" id="CZBO01000001">
    <property type="protein sequence ID" value="CUP87129.1"/>
    <property type="molecule type" value="Genomic_DNA"/>
</dbReference>
<dbReference type="Proteomes" id="UP000095563">
    <property type="component" value="Unassembled WGS sequence"/>
</dbReference>
<dbReference type="RefSeq" id="WP_055207071.1">
    <property type="nucleotide sequence ID" value="NZ_CZBO01000001.1"/>
</dbReference>
<sequence length="155" mass="18433">MGKLLKDIENNNENIIKIDLNEIEKIANPNIIEVHDCVILDLDNRIIKKNIDFDFILKRFEDRVGYEALCNEIRVNDYIIEGSFNSIVKLSFNVIDILKYKLKSKYPDDKFCIVFSSDKEYVTLRFYKIRENEKAWLNEEELDGYIDEAIMVHKF</sequence>
<evidence type="ECO:0000313" key="1">
    <source>
        <dbReference type="EMBL" id="CUP87129.1"/>
    </source>
</evidence>
<protein>
    <submittedName>
        <fullName evidence="1">Uncharacterized protein</fullName>
    </submittedName>
</protein>
<dbReference type="AlphaFoldDB" id="A0A174RY58"/>